<sequence>MKYTPAVLKDEHVNQLQEIEHHLSAVTGKDLILIAYSEQPELSEKSKEVE</sequence>
<dbReference type="Proteomes" id="UP000706031">
    <property type="component" value="Unassembled WGS sequence"/>
</dbReference>
<accession>A0ABS7KGS6</accession>
<proteinExistence type="predicted"/>
<protein>
    <submittedName>
        <fullName evidence="1">Uncharacterized protein</fullName>
    </submittedName>
</protein>
<comment type="caution">
    <text evidence="1">The sequence shown here is derived from an EMBL/GenBank/DDBJ whole genome shotgun (WGS) entry which is preliminary data.</text>
</comment>
<evidence type="ECO:0000313" key="1">
    <source>
        <dbReference type="EMBL" id="MBY0203344.1"/>
    </source>
</evidence>
<evidence type="ECO:0000313" key="2">
    <source>
        <dbReference type="Proteomes" id="UP000706031"/>
    </source>
</evidence>
<keyword evidence="2" id="KW-1185">Reference proteome</keyword>
<name>A0ABS7KGS6_9BACL</name>
<reference evidence="1 2" key="1">
    <citation type="submission" date="2020-08" db="EMBL/GenBank/DDBJ databases">
        <title>Fungal Genomes of the International Space Station.</title>
        <authorList>
            <person name="Seuylemezian A."/>
            <person name="Singh N.K."/>
            <person name="Wood J."/>
            <person name="Venkateswaran K."/>
        </authorList>
    </citation>
    <scope>NUCLEOTIDE SEQUENCE [LARGE SCALE GENOMIC DNA]</scope>
    <source>
        <strain evidence="1 2">S/N-304-OC-R4</strain>
    </source>
</reference>
<gene>
    <name evidence="1" type="ORF">H7T88_08940</name>
</gene>
<organism evidence="1 2">
    <name type="scientific">Paenibacillus cucumis</name>
    <name type="common">ex Kampfer et al. 2016</name>
    <dbReference type="NCBI Taxonomy" id="1776858"/>
    <lineage>
        <taxon>Bacteria</taxon>
        <taxon>Bacillati</taxon>
        <taxon>Bacillota</taxon>
        <taxon>Bacilli</taxon>
        <taxon>Bacillales</taxon>
        <taxon>Paenibacillaceae</taxon>
        <taxon>Paenibacillus</taxon>
    </lineage>
</organism>
<dbReference type="EMBL" id="JACLIC010000014">
    <property type="protein sequence ID" value="MBY0203344.1"/>
    <property type="molecule type" value="Genomic_DNA"/>
</dbReference>
<dbReference type="RefSeq" id="WP_221788179.1">
    <property type="nucleotide sequence ID" value="NZ_JACLIC010000014.1"/>
</dbReference>